<evidence type="ECO:0000313" key="1">
    <source>
        <dbReference type="EMBL" id="KMP09962.1"/>
    </source>
</evidence>
<proteinExistence type="predicted"/>
<reference evidence="2" key="1">
    <citation type="journal article" date="2010" name="Genome Res.">
        <title>Population genomic sequencing of Coccidioides fungi reveals recent hybridization and transposon control.</title>
        <authorList>
            <person name="Neafsey D.E."/>
            <person name="Barker B.M."/>
            <person name="Sharpton T.J."/>
            <person name="Stajich J.E."/>
            <person name="Park D.J."/>
            <person name="Whiston E."/>
            <person name="Hung C.-Y."/>
            <person name="McMahan C."/>
            <person name="White J."/>
            <person name="Sykes S."/>
            <person name="Heiman D."/>
            <person name="Young S."/>
            <person name="Zeng Q."/>
            <person name="Abouelleil A."/>
            <person name="Aftuck L."/>
            <person name="Bessette D."/>
            <person name="Brown A."/>
            <person name="FitzGerald M."/>
            <person name="Lui A."/>
            <person name="Macdonald J.P."/>
            <person name="Priest M."/>
            <person name="Orbach M.J."/>
            <person name="Galgiani J.N."/>
            <person name="Kirkland T.N."/>
            <person name="Cole G.T."/>
            <person name="Birren B.W."/>
            <person name="Henn M.R."/>
            <person name="Taylor J.W."/>
            <person name="Rounsley S.D."/>
        </authorList>
    </citation>
    <scope>NUCLEOTIDE SEQUENCE [LARGE SCALE GENOMIC DNA]</scope>
    <source>
        <strain evidence="2">RMSCC 2394</strain>
    </source>
</reference>
<dbReference type="Proteomes" id="UP000054565">
    <property type="component" value="Unassembled WGS sequence"/>
</dbReference>
<protein>
    <submittedName>
        <fullName evidence="1">Uncharacterized protein</fullName>
    </submittedName>
</protein>
<accession>A0A0J7BI06</accession>
<gene>
    <name evidence="1" type="ORF">CIRG_09195</name>
</gene>
<sequence>MGLTITLRAQDVFILCIALMGKQAFRTTNEAWEEIAILGQISKERNEQRFGLDGSRRPDGQKSLHDELTGVTQTNGARSWQEIVGKVRDAVAAGRDRSRAG</sequence>
<name>A0A0J7BI06_COCIT</name>
<evidence type="ECO:0000313" key="2">
    <source>
        <dbReference type="Proteomes" id="UP000054565"/>
    </source>
</evidence>
<dbReference type="AlphaFoldDB" id="A0A0J7BI06"/>
<organism evidence="1 2">
    <name type="scientific">Coccidioides immitis RMSCC 2394</name>
    <dbReference type="NCBI Taxonomy" id="404692"/>
    <lineage>
        <taxon>Eukaryota</taxon>
        <taxon>Fungi</taxon>
        <taxon>Dikarya</taxon>
        <taxon>Ascomycota</taxon>
        <taxon>Pezizomycotina</taxon>
        <taxon>Eurotiomycetes</taxon>
        <taxon>Eurotiomycetidae</taxon>
        <taxon>Onygenales</taxon>
        <taxon>Onygenaceae</taxon>
        <taxon>Coccidioides</taxon>
    </lineage>
</organism>
<dbReference type="EMBL" id="DS028100">
    <property type="protein sequence ID" value="KMP09962.1"/>
    <property type="molecule type" value="Genomic_DNA"/>
</dbReference>